<gene>
    <name evidence="17" type="ORF">KHM83_14365</name>
</gene>
<keyword evidence="3" id="KW-0813">Transport</keyword>
<dbReference type="SUPFAM" id="SSF52540">
    <property type="entry name" value="P-loop containing nucleoside triphosphate hydrolases"/>
    <property type="match status" value="1"/>
</dbReference>
<dbReference type="EC" id="7.2.2.11" evidence="13"/>
<comment type="caution">
    <text evidence="17">The sequence shown here is derived from an EMBL/GenBank/DDBJ whole genome shotgun (WGS) entry which is preliminary data.</text>
</comment>
<organism evidence="17 18">
    <name type="scientific">Fusibacter paucivorans</name>
    <dbReference type="NCBI Taxonomy" id="76009"/>
    <lineage>
        <taxon>Bacteria</taxon>
        <taxon>Bacillati</taxon>
        <taxon>Bacillota</taxon>
        <taxon>Clostridia</taxon>
        <taxon>Eubacteriales</taxon>
        <taxon>Eubacteriales Family XII. Incertae Sedis</taxon>
        <taxon>Fusibacter</taxon>
    </lineage>
</organism>
<keyword evidence="7 17" id="KW-0067">ATP-binding</keyword>
<evidence type="ECO:0000256" key="13">
    <source>
        <dbReference type="ARBA" id="ARBA00039098"/>
    </source>
</evidence>
<dbReference type="SMART" id="SM00382">
    <property type="entry name" value="AAA"/>
    <property type="match status" value="1"/>
</dbReference>
<dbReference type="PANTHER" id="PTHR43297">
    <property type="entry name" value="OLIGOPEPTIDE TRANSPORT ATP-BINDING PROTEIN APPD"/>
    <property type="match status" value="1"/>
</dbReference>
<dbReference type="InterPro" id="IPR003593">
    <property type="entry name" value="AAA+_ATPase"/>
</dbReference>
<comment type="similarity">
    <text evidence="2">Belongs to the ABC transporter superfamily.</text>
</comment>
<comment type="catalytic activity">
    <reaction evidence="15">
        <text>Ni(2+)(out) + ATP + H2O = Ni(2+)(in) + ADP + phosphate + H(+)</text>
        <dbReference type="Rhea" id="RHEA:15557"/>
        <dbReference type="ChEBI" id="CHEBI:15377"/>
        <dbReference type="ChEBI" id="CHEBI:15378"/>
        <dbReference type="ChEBI" id="CHEBI:30616"/>
        <dbReference type="ChEBI" id="CHEBI:43474"/>
        <dbReference type="ChEBI" id="CHEBI:49786"/>
        <dbReference type="ChEBI" id="CHEBI:456216"/>
        <dbReference type="EC" id="7.2.2.11"/>
    </reaction>
    <physiologicalReaction direction="left-to-right" evidence="15">
        <dbReference type="Rhea" id="RHEA:15558"/>
    </physiologicalReaction>
</comment>
<reference evidence="17 18" key="1">
    <citation type="submission" date="2021-05" db="EMBL/GenBank/DDBJ databases">
        <title>Fusibacter ferrireducens sp. nov., an anaerobic, sulfur- and Fe-reducing bacterium isolated from the mangrove sediment.</title>
        <authorList>
            <person name="Qiu D."/>
        </authorList>
    </citation>
    <scope>NUCLEOTIDE SEQUENCE [LARGE SCALE GENOMIC DNA]</scope>
    <source>
        <strain evidence="17 18">DSM 12116</strain>
    </source>
</reference>
<dbReference type="RefSeq" id="WP_213237724.1">
    <property type="nucleotide sequence ID" value="NZ_JAHBCL010000026.1"/>
</dbReference>
<evidence type="ECO:0000256" key="6">
    <source>
        <dbReference type="ARBA" id="ARBA00022741"/>
    </source>
</evidence>
<keyword evidence="5" id="KW-0533">Nickel</keyword>
<evidence type="ECO:0000256" key="4">
    <source>
        <dbReference type="ARBA" id="ARBA00022475"/>
    </source>
</evidence>
<dbReference type="Proteomes" id="UP000746471">
    <property type="component" value="Unassembled WGS sequence"/>
</dbReference>
<dbReference type="PANTHER" id="PTHR43297:SF13">
    <property type="entry name" value="NICKEL ABC TRANSPORTER, ATP-BINDING PROTEIN"/>
    <property type="match status" value="1"/>
</dbReference>
<dbReference type="Gene3D" id="3.40.50.300">
    <property type="entry name" value="P-loop containing nucleotide triphosphate hydrolases"/>
    <property type="match status" value="1"/>
</dbReference>
<comment type="subunit">
    <text evidence="12">The complex is composed of two ATP-binding proteins (NikD and NikE), two transmembrane proteins (NikB and NikC) and a solute-binding protein (NikA).</text>
</comment>
<evidence type="ECO:0000259" key="16">
    <source>
        <dbReference type="PROSITE" id="PS50893"/>
    </source>
</evidence>
<dbReference type="InterPro" id="IPR050388">
    <property type="entry name" value="ABC_Ni/Peptide_Import"/>
</dbReference>
<sequence>MHYDIQMADVTIEFALKSKRVSAVDQVNVTFKAGKITGVIGETGSGKSVLGMSILQLLPKQACISGTCFFGHKDLYALDAESMRKIRGQEIGLIVQNPNEALNPVRTIGRQLMEPLIKHFDVSRTEARKTVEAHLRCFGFEMPKKVMQQYTFQMSGGMNQRLIAIMGLICHPSWLIADEPTKGLDAILRRSIYDVFWEIRQHYTQSMIVITHDLFFAKKLCEQIVVMYQGEIVEIGEAKKVLTTPLHPYTKGLLMATPKAGMTPIPDHLNPSHESRCKFYSRCQFASAKCKVQFVELREIDPDTMVRCILYD</sequence>
<evidence type="ECO:0000256" key="9">
    <source>
        <dbReference type="ARBA" id="ARBA00023065"/>
    </source>
</evidence>
<keyword evidence="8" id="KW-1278">Translocase</keyword>
<evidence type="ECO:0000256" key="3">
    <source>
        <dbReference type="ARBA" id="ARBA00022448"/>
    </source>
</evidence>
<evidence type="ECO:0000256" key="2">
    <source>
        <dbReference type="ARBA" id="ARBA00005417"/>
    </source>
</evidence>
<dbReference type="PROSITE" id="PS50893">
    <property type="entry name" value="ABC_TRANSPORTER_2"/>
    <property type="match status" value="1"/>
</dbReference>
<evidence type="ECO:0000313" key="17">
    <source>
        <dbReference type="EMBL" id="MBS7527865.1"/>
    </source>
</evidence>
<feature type="domain" description="ABC transporter" evidence="16">
    <location>
        <begin position="5"/>
        <end position="254"/>
    </location>
</feature>
<dbReference type="NCBIfam" id="TIGR01727">
    <property type="entry name" value="oligo_HPY"/>
    <property type="match status" value="1"/>
</dbReference>
<evidence type="ECO:0000256" key="7">
    <source>
        <dbReference type="ARBA" id="ARBA00022840"/>
    </source>
</evidence>
<comment type="subcellular location">
    <subcellularLocation>
        <location evidence="1">Cell membrane</location>
        <topology evidence="1">Peripheral membrane protein</topology>
    </subcellularLocation>
</comment>
<keyword evidence="18" id="KW-1185">Reference proteome</keyword>
<keyword evidence="9" id="KW-0406">Ion transport</keyword>
<keyword evidence="10" id="KW-0921">Nickel transport</keyword>
<evidence type="ECO:0000256" key="5">
    <source>
        <dbReference type="ARBA" id="ARBA00022596"/>
    </source>
</evidence>
<dbReference type="InterPro" id="IPR003439">
    <property type="entry name" value="ABC_transporter-like_ATP-bd"/>
</dbReference>
<keyword evidence="4" id="KW-1003">Cell membrane</keyword>
<dbReference type="CDD" id="cd03257">
    <property type="entry name" value="ABC_NikE_OppD_transporters"/>
    <property type="match status" value="1"/>
</dbReference>
<dbReference type="Pfam" id="PF08352">
    <property type="entry name" value="oligo_HPY"/>
    <property type="match status" value="1"/>
</dbReference>
<dbReference type="GO" id="GO:0005524">
    <property type="term" value="F:ATP binding"/>
    <property type="evidence" value="ECO:0007669"/>
    <property type="project" value="UniProtKB-KW"/>
</dbReference>
<protein>
    <recommendedName>
        <fullName evidence="14">Nickel import system ATP-binding protein NikD</fullName>
        <ecNumber evidence="13">7.2.2.11</ecNumber>
    </recommendedName>
</protein>
<evidence type="ECO:0000313" key="18">
    <source>
        <dbReference type="Proteomes" id="UP000746471"/>
    </source>
</evidence>
<evidence type="ECO:0000256" key="12">
    <source>
        <dbReference type="ARBA" id="ARBA00038669"/>
    </source>
</evidence>
<dbReference type="InterPro" id="IPR013563">
    <property type="entry name" value="Oligopep_ABC_C"/>
</dbReference>
<evidence type="ECO:0000256" key="1">
    <source>
        <dbReference type="ARBA" id="ARBA00004202"/>
    </source>
</evidence>
<evidence type="ECO:0000256" key="8">
    <source>
        <dbReference type="ARBA" id="ARBA00022967"/>
    </source>
</evidence>
<dbReference type="Pfam" id="PF00005">
    <property type="entry name" value="ABC_tran"/>
    <property type="match status" value="1"/>
</dbReference>
<dbReference type="EMBL" id="JAHBCL010000026">
    <property type="protein sequence ID" value="MBS7527865.1"/>
    <property type="molecule type" value="Genomic_DNA"/>
</dbReference>
<evidence type="ECO:0000256" key="14">
    <source>
        <dbReference type="ARBA" id="ARBA00044143"/>
    </source>
</evidence>
<keyword evidence="11" id="KW-0472">Membrane</keyword>
<dbReference type="InterPro" id="IPR027417">
    <property type="entry name" value="P-loop_NTPase"/>
</dbReference>
<proteinExistence type="inferred from homology"/>
<accession>A0ABS5PRS6</accession>
<evidence type="ECO:0000256" key="15">
    <source>
        <dbReference type="ARBA" id="ARBA00048610"/>
    </source>
</evidence>
<evidence type="ECO:0000256" key="10">
    <source>
        <dbReference type="ARBA" id="ARBA00023112"/>
    </source>
</evidence>
<name>A0ABS5PRS6_9FIRM</name>
<evidence type="ECO:0000256" key="11">
    <source>
        <dbReference type="ARBA" id="ARBA00023136"/>
    </source>
</evidence>
<keyword evidence="6" id="KW-0547">Nucleotide-binding</keyword>